<evidence type="ECO:0000256" key="2">
    <source>
        <dbReference type="SAM" id="Phobius"/>
    </source>
</evidence>
<feature type="region of interest" description="Disordered" evidence="1">
    <location>
        <begin position="66"/>
        <end position="94"/>
    </location>
</feature>
<evidence type="ECO:0000313" key="4">
    <source>
        <dbReference type="Proteomes" id="UP000664332"/>
    </source>
</evidence>
<reference evidence="3" key="1">
    <citation type="submission" date="2021-03" db="EMBL/GenBank/DDBJ databases">
        <authorList>
            <person name="Sun Q."/>
        </authorList>
    </citation>
    <scope>NUCLEOTIDE SEQUENCE</scope>
    <source>
        <strain evidence="3">CCM 8862</strain>
    </source>
</reference>
<dbReference type="RefSeq" id="WP_207279410.1">
    <property type="nucleotide sequence ID" value="NZ_JAFLEQ010000016.1"/>
</dbReference>
<keyword evidence="4" id="KW-1185">Reference proteome</keyword>
<keyword evidence="2" id="KW-0812">Transmembrane</keyword>
<feature type="transmembrane region" description="Helical" evidence="2">
    <location>
        <begin position="40"/>
        <end position="62"/>
    </location>
</feature>
<comment type="caution">
    <text evidence="3">The sequence shown here is derived from an EMBL/GenBank/DDBJ whole genome shotgun (WGS) entry which is preliminary data.</text>
</comment>
<keyword evidence="2" id="KW-1133">Transmembrane helix</keyword>
<evidence type="ECO:0000313" key="3">
    <source>
        <dbReference type="EMBL" id="MBN9644958.1"/>
    </source>
</evidence>
<dbReference type="Proteomes" id="UP000664332">
    <property type="component" value="Unassembled WGS sequence"/>
</dbReference>
<name>A0A939E393_9CORY</name>
<sequence length="94" mass="10169">MKALGIGNPERCLAILRFLAIVVIFGLALSFIMADGSGSFVVNPLFLVPAALTVAYGVLYAVQEKPDKPSRTRVLKHPVQHDGPSNDPKRGRKI</sequence>
<accession>A0A939E393</accession>
<gene>
    <name evidence="3" type="ORF">JZY06_10095</name>
</gene>
<evidence type="ECO:0000256" key="1">
    <source>
        <dbReference type="SAM" id="MobiDB-lite"/>
    </source>
</evidence>
<protein>
    <submittedName>
        <fullName evidence="3">Uncharacterized protein</fullName>
    </submittedName>
</protein>
<dbReference type="EMBL" id="JAFLEQ010000016">
    <property type="protein sequence ID" value="MBN9644958.1"/>
    <property type="molecule type" value="Genomic_DNA"/>
</dbReference>
<organism evidence="3 4">
    <name type="scientific">Corynebacterium mendelii</name>
    <dbReference type="NCBI Taxonomy" id="2765362"/>
    <lineage>
        <taxon>Bacteria</taxon>
        <taxon>Bacillati</taxon>
        <taxon>Actinomycetota</taxon>
        <taxon>Actinomycetes</taxon>
        <taxon>Mycobacteriales</taxon>
        <taxon>Corynebacteriaceae</taxon>
        <taxon>Corynebacterium</taxon>
    </lineage>
</organism>
<proteinExistence type="predicted"/>
<dbReference type="AlphaFoldDB" id="A0A939E393"/>
<feature type="transmembrane region" description="Helical" evidence="2">
    <location>
        <begin position="12"/>
        <end position="34"/>
    </location>
</feature>
<keyword evidence="2" id="KW-0472">Membrane</keyword>